<feature type="transmembrane region" description="Helical" evidence="2">
    <location>
        <begin position="129"/>
        <end position="147"/>
    </location>
</feature>
<keyword evidence="2" id="KW-1133">Transmembrane helix</keyword>
<feature type="region of interest" description="Disordered" evidence="1">
    <location>
        <begin position="218"/>
        <end position="257"/>
    </location>
</feature>
<feature type="compositionally biased region" description="Basic residues" evidence="1">
    <location>
        <begin position="45"/>
        <end position="54"/>
    </location>
</feature>
<dbReference type="AlphaFoldDB" id="A0A1I1CTT4"/>
<sequence length="759" mass="80693">MASRVRFSPPAVSRRSGAAKIILVTGDTRVESAIVDNENADERTSRKRGPRRWGKVAAGPRPAWHGAAVLLALTTAALVGWNAVDQASPGTGFVLATQSAINLLIAIVASAVLTGLAFVTVGRFKALPWWYLWTLGTCLILLLTLGAGASRIAWLLAVAVLVAGSSLLGAALGGLLGPGRRPVALRDRRLVVLGLAVVFLGGPALWLFTAGQGPAAPSDAGTPATTIKSDPAAPGPFEVSTLSYGSGSDTRERYGQSADLRTEPVDASDIIKGWDGQRESLWGFGTENLPLNAQVWYPQGDGPFPLVLIAHGNKSNDAASEAGFGYLGELLASQGFITASVDQNFLNTSVLDRSGGLSGVDVARGWLLLEHLRAWDSWNQAPEGQFAGKVDMGNIGLIGHSRGGEAIAVASYLEGLDRLPGNESVSLDHEFDIRSLLALAPADGQYQPDGEPIHLEDVNYLALQGSHDADVTTFGGLNQYERISFSGDEQFLKAALYVARANHGQFNSRWGNRDVGDGLTKLFIDAGALIPAADQRRIAQMYASSFLRTTLTDDSAAADLLRDHRAGGKWLPETNYVNQFSDSSATTANELTMRTEGFRTTDDVHLPLRGGPGNDIVRLLEWDRGEDAPALTTEFSPATTQARHLVFDAVANTEGGDLTGSVRVRVTDGSGRSATVPLAQTMPLEHLVRGQYLKSSLLHSGALTEPVLQTYRVPLTAFTSATNGLDPADIRSVTLLFDNTKSGSVFVDDLRLTNEGAIR</sequence>
<keyword evidence="2" id="KW-0472">Membrane</keyword>
<dbReference type="STRING" id="490629.SAMN05216266_13811"/>
<dbReference type="InterPro" id="IPR029058">
    <property type="entry name" value="AB_hydrolase_fold"/>
</dbReference>
<accession>A0A1I1CTT4</accession>
<dbReference type="Gene3D" id="3.40.50.1820">
    <property type="entry name" value="alpha/beta hydrolase"/>
    <property type="match status" value="1"/>
</dbReference>
<gene>
    <name evidence="3" type="ORF">SAMN05216266_13811</name>
</gene>
<keyword evidence="2" id="KW-0812">Transmembrane</keyword>
<dbReference type="Gene3D" id="2.60.120.430">
    <property type="entry name" value="Galactose-binding lectin"/>
    <property type="match status" value="1"/>
</dbReference>
<feature type="transmembrane region" description="Helical" evidence="2">
    <location>
        <begin position="190"/>
        <end position="208"/>
    </location>
</feature>
<evidence type="ECO:0000256" key="2">
    <source>
        <dbReference type="SAM" id="Phobius"/>
    </source>
</evidence>
<dbReference type="SUPFAM" id="SSF53474">
    <property type="entry name" value="alpha/beta-Hydrolases"/>
    <property type="match status" value="1"/>
</dbReference>
<keyword evidence="4" id="KW-1185">Reference proteome</keyword>
<feature type="transmembrane region" description="Helical" evidence="2">
    <location>
        <begin position="101"/>
        <end position="122"/>
    </location>
</feature>
<organism evidence="3 4">
    <name type="scientific">Amycolatopsis marina</name>
    <dbReference type="NCBI Taxonomy" id="490629"/>
    <lineage>
        <taxon>Bacteria</taxon>
        <taxon>Bacillati</taxon>
        <taxon>Actinomycetota</taxon>
        <taxon>Actinomycetes</taxon>
        <taxon>Pseudonocardiales</taxon>
        <taxon>Pseudonocardiaceae</taxon>
        <taxon>Amycolatopsis</taxon>
    </lineage>
</organism>
<evidence type="ECO:0008006" key="5">
    <source>
        <dbReference type="Google" id="ProtNLM"/>
    </source>
</evidence>
<proteinExistence type="predicted"/>
<feature type="region of interest" description="Disordered" evidence="1">
    <location>
        <begin position="36"/>
        <end position="58"/>
    </location>
</feature>
<protein>
    <recommendedName>
        <fullName evidence="5">Chlorophyllase enzyme</fullName>
    </recommendedName>
</protein>
<reference evidence="4" key="1">
    <citation type="submission" date="2016-10" db="EMBL/GenBank/DDBJ databases">
        <authorList>
            <person name="Varghese N."/>
            <person name="Submissions S."/>
        </authorList>
    </citation>
    <scope>NUCLEOTIDE SEQUENCE [LARGE SCALE GENOMIC DNA]</scope>
    <source>
        <strain evidence="4">CGMCC 4.3568</strain>
    </source>
</reference>
<feature type="transmembrane region" description="Helical" evidence="2">
    <location>
        <begin position="62"/>
        <end position="81"/>
    </location>
</feature>
<evidence type="ECO:0000313" key="3">
    <source>
        <dbReference type="EMBL" id="SFB63853.1"/>
    </source>
</evidence>
<dbReference type="EMBL" id="FOKG01000038">
    <property type="protein sequence ID" value="SFB63853.1"/>
    <property type="molecule type" value="Genomic_DNA"/>
</dbReference>
<evidence type="ECO:0000256" key="1">
    <source>
        <dbReference type="SAM" id="MobiDB-lite"/>
    </source>
</evidence>
<evidence type="ECO:0000313" key="4">
    <source>
        <dbReference type="Proteomes" id="UP000243799"/>
    </source>
</evidence>
<feature type="transmembrane region" description="Helical" evidence="2">
    <location>
        <begin position="153"/>
        <end position="178"/>
    </location>
</feature>
<dbReference type="Proteomes" id="UP000243799">
    <property type="component" value="Unassembled WGS sequence"/>
</dbReference>
<name>A0A1I1CTT4_9PSEU</name>